<evidence type="ECO:0000313" key="5">
    <source>
        <dbReference type="Proteomes" id="UP000267268"/>
    </source>
</evidence>
<keyword evidence="1" id="KW-0119">Carbohydrate metabolism</keyword>
<dbReference type="RefSeq" id="WP_126612416.1">
    <property type="nucleotide sequence ID" value="NZ_CP034562.1"/>
</dbReference>
<dbReference type="AlphaFoldDB" id="A0A3S9P0F7"/>
<dbReference type="NCBIfam" id="TIGR04183">
    <property type="entry name" value="Por_Secre_tail"/>
    <property type="match status" value="1"/>
</dbReference>
<evidence type="ECO:0000313" key="4">
    <source>
        <dbReference type="EMBL" id="AZQ61678.1"/>
    </source>
</evidence>
<dbReference type="EMBL" id="CP034562">
    <property type="protein sequence ID" value="AZQ61678.1"/>
    <property type="molecule type" value="Genomic_DNA"/>
</dbReference>
<dbReference type="Pfam" id="PF18962">
    <property type="entry name" value="Por_Secre_tail"/>
    <property type="match status" value="1"/>
</dbReference>
<gene>
    <name evidence="4" type="ORF">EI427_05350</name>
</gene>
<dbReference type="KEGG" id="fll:EI427_05350"/>
<feature type="chain" id="PRO_5019201134" evidence="2">
    <location>
        <begin position="23"/>
        <end position="1155"/>
    </location>
</feature>
<sequence length="1155" mass="128540">MRKYLLNLIFLVTSIAVLSLQANGQTISTSPTNVTALTENVKITFSVAGTDLAGEDNLYIWGWSNVGDFLTNGTEWNASQDAAKLTKVTDETYTYEFPITHNTASYKTFADIVGVSNDPTSLKTIGCLVKTKDGEKKTGDLSITLSDLSVAVNVSSPLKNDIFKQGDNVVISATSPSSSKLIIKVNSTVVKELTGTSISHTIQSVSSGDLNIEVSASADGLTAIEKLDYFVGATVVKADRPSYASLLGPNYNGTEVTVVLQDPAKLKQFVNVIGSFNNWGDTGAYSMKLDVETDANYWWYTFSSLDANQEYIYQFLIDGNLIIADPYTEKVSDEQDKYINDGYERYPNLIAYPTEASGLKASILQINQTEYVWKNTSFQPVSIGEAVVYEMLIRDFSKSSTYEEAIAELDKIQALGANTIHLMPVNEFDGNSSWGYNPSFYFAPDKYYGSKNKLKEFIDEAHGKGMAVVLDLVLNHSTQSSPFCQMYNNGEIYDAPNASNPWYNEESNFDNDAVKGWGPDFNHESEYTQALVDSINAHWMKYYNVDGYRFDFTKGFGNNPKTGSDDWGSKYDQDRIDLLVRMTNEIKKRNPNAYVIFEHLSDLDEEQALAKEGITLWGNANHDFREVVKGGNANLDWQSPKTRDMPITGVMSYMESHDEERLIYDSEANGQVSQLYDLTDLQNGVDREKLAAGFFFMVPGPKMIWQFGESGYNVSINQSEYQGEVNDGNRTSEKPLISDFDTQNDAIRKQLSDVYTALIKLRNDYDLGDLADDQYTFDLKSEMKTISLDKGAIHIRIVGNFSLNEESHTYDYSDASSTWYSYFNDGDEVNASGTFTLKASEFKVLTNIRVTTPVDGLVTGFERIFEVNPYGFKQDEEIKIYFDPNASDKTFGTSITLEAGVVLDSHGSGNISNKNTISMTKEGNKYVASYVPNDFFSLSSTDKPFQMSLKVSDTQGVTEGEYFVDFEENNKKLFLVGDILGNGWDLSSAIEMKSDGEGGFVLESVQLTKGEFFKIIDEKSWNGGQWGHAGPNKLKASTYGDDIEVTSTGNQTIRANINDLTYSIENPNAIEDNKTSQSIKAYPNPTSSLVQFTGTVLAGQVEVLVRDNMGRVISTFEQFATNNTINIDLSSFPVGMYYVELLTVNDKAIKKIIRQ</sequence>
<dbReference type="SUPFAM" id="SSF81296">
    <property type="entry name" value="E set domains"/>
    <property type="match status" value="1"/>
</dbReference>
<feature type="domain" description="Glycosyl hydrolase family 13 catalytic" evidence="3">
    <location>
        <begin position="390"/>
        <end position="762"/>
    </location>
</feature>
<keyword evidence="5" id="KW-1185">Reference proteome</keyword>
<dbReference type="Pfam" id="PF00128">
    <property type="entry name" value="Alpha-amylase"/>
    <property type="match status" value="1"/>
</dbReference>
<feature type="signal peptide" evidence="2">
    <location>
        <begin position="1"/>
        <end position="22"/>
    </location>
</feature>
<organism evidence="4 5">
    <name type="scientific">Flammeovirga pectinis</name>
    <dbReference type="NCBI Taxonomy" id="2494373"/>
    <lineage>
        <taxon>Bacteria</taxon>
        <taxon>Pseudomonadati</taxon>
        <taxon>Bacteroidota</taxon>
        <taxon>Cytophagia</taxon>
        <taxon>Cytophagales</taxon>
        <taxon>Flammeovirgaceae</taxon>
        <taxon>Flammeovirga</taxon>
    </lineage>
</organism>
<dbReference type="CDD" id="cd11350">
    <property type="entry name" value="AmyAc_4"/>
    <property type="match status" value="1"/>
</dbReference>
<name>A0A3S9P0F7_9BACT</name>
<dbReference type="SMART" id="SM00642">
    <property type="entry name" value="Aamy"/>
    <property type="match status" value="1"/>
</dbReference>
<dbReference type="InterPro" id="IPR014756">
    <property type="entry name" value="Ig_E-set"/>
</dbReference>
<dbReference type="InterPro" id="IPR013783">
    <property type="entry name" value="Ig-like_fold"/>
</dbReference>
<dbReference type="PANTHER" id="PTHR43651">
    <property type="entry name" value="1,4-ALPHA-GLUCAN-BRANCHING ENZYME"/>
    <property type="match status" value="1"/>
</dbReference>
<dbReference type="InterPro" id="IPR026444">
    <property type="entry name" value="Secre_tail"/>
</dbReference>
<dbReference type="Gene3D" id="2.60.40.10">
    <property type="entry name" value="Immunoglobulins"/>
    <property type="match status" value="1"/>
</dbReference>
<evidence type="ECO:0000259" key="3">
    <source>
        <dbReference type="SMART" id="SM00642"/>
    </source>
</evidence>
<evidence type="ECO:0000256" key="2">
    <source>
        <dbReference type="SAM" id="SignalP"/>
    </source>
</evidence>
<dbReference type="OrthoDB" id="9761875at2"/>
<dbReference type="GO" id="GO:0005975">
    <property type="term" value="P:carbohydrate metabolic process"/>
    <property type="evidence" value="ECO:0007669"/>
    <property type="project" value="InterPro"/>
</dbReference>
<accession>A0A3S9P0F7</accession>
<dbReference type="SUPFAM" id="SSF51445">
    <property type="entry name" value="(Trans)glycosidases"/>
    <property type="match status" value="1"/>
</dbReference>
<dbReference type="InterPro" id="IPR017853">
    <property type="entry name" value="GH"/>
</dbReference>
<proteinExistence type="predicted"/>
<dbReference type="Gene3D" id="2.60.40.3620">
    <property type="match status" value="1"/>
</dbReference>
<dbReference type="InterPro" id="IPR006047">
    <property type="entry name" value="GH13_cat_dom"/>
</dbReference>
<dbReference type="Proteomes" id="UP000267268">
    <property type="component" value="Chromosome 1"/>
</dbReference>
<protein>
    <submittedName>
        <fullName evidence="4">T9SS type A sorting domain-containing protein</fullName>
    </submittedName>
</protein>
<evidence type="ECO:0000256" key="1">
    <source>
        <dbReference type="ARBA" id="ARBA00023277"/>
    </source>
</evidence>
<reference evidence="4 5" key="1">
    <citation type="submission" date="2018-12" db="EMBL/GenBank/DDBJ databases">
        <title>Flammeovirga pectinis sp. nov., isolated from the gut of the Korean scallop, Patinopecten yessoensis.</title>
        <authorList>
            <person name="Bae J.-W."/>
            <person name="Jeong Y.-S."/>
            <person name="Kang W."/>
        </authorList>
    </citation>
    <scope>NUCLEOTIDE SEQUENCE [LARGE SCALE GENOMIC DNA]</scope>
    <source>
        <strain evidence="4 5">L12M1</strain>
    </source>
</reference>
<dbReference type="Gene3D" id="3.20.20.80">
    <property type="entry name" value="Glycosidases"/>
    <property type="match status" value="1"/>
</dbReference>
<keyword evidence="2" id="KW-0732">Signal</keyword>